<organism evidence="1 2">
    <name type="scientific">Caerostris darwini</name>
    <dbReference type="NCBI Taxonomy" id="1538125"/>
    <lineage>
        <taxon>Eukaryota</taxon>
        <taxon>Metazoa</taxon>
        <taxon>Ecdysozoa</taxon>
        <taxon>Arthropoda</taxon>
        <taxon>Chelicerata</taxon>
        <taxon>Arachnida</taxon>
        <taxon>Araneae</taxon>
        <taxon>Araneomorphae</taxon>
        <taxon>Entelegynae</taxon>
        <taxon>Araneoidea</taxon>
        <taxon>Araneidae</taxon>
        <taxon>Caerostris</taxon>
    </lineage>
</organism>
<evidence type="ECO:0000313" key="2">
    <source>
        <dbReference type="Proteomes" id="UP001054837"/>
    </source>
</evidence>
<protein>
    <submittedName>
        <fullName evidence="1">Uncharacterized protein</fullName>
    </submittedName>
</protein>
<evidence type="ECO:0000313" key="1">
    <source>
        <dbReference type="EMBL" id="GIY73048.1"/>
    </source>
</evidence>
<keyword evidence="2" id="KW-1185">Reference proteome</keyword>
<gene>
    <name evidence="1" type="ORF">CDAR_417481</name>
</gene>
<dbReference type="Proteomes" id="UP001054837">
    <property type="component" value="Unassembled WGS sequence"/>
</dbReference>
<dbReference type="AlphaFoldDB" id="A0AAV4VSQ6"/>
<comment type="caution">
    <text evidence="1">The sequence shown here is derived from an EMBL/GenBank/DDBJ whole genome shotgun (WGS) entry which is preliminary data.</text>
</comment>
<sequence>MGTSRLLTERINRSPNLLSPPGSTKILTFAMPPGRLSKIQDPPINRAAIDVVGYSREMLCPLDLIFLGCVSNTPS</sequence>
<reference evidence="1 2" key="1">
    <citation type="submission" date="2021-06" db="EMBL/GenBank/DDBJ databases">
        <title>Caerostris darwini draft genome.</title>
        <authorList>
            <person name="Kono N."/>
            <person name="Arakawa K."/>
        </authorList>
    </citation>
    <scope>NUCLEOTIDE SEQUENCE [LARGE SCALE GENOMIC DNA]</scope>
</reference>
<name>A0AAV4VSQ6_9ARAC</name>
<dbReference type="EMBL" id="BPLQ01013553">
    <property type="protein sequence ID" value="GIY73048.1"/>
    <property type="molecule type" value="Genomic_DNA"/>
</dbReference>
<accession>A0AAV4VSQ6</accession>
<proteinExistence type="predicted"/>